<dbReference type="PANTHER" id="PTHR11516:SF60">
    <property type="entry name" value="PYRUVATE DEHYDROGENASE E1 COMPONENT SUBUNIT ALPHA"/>
    <property type="match status" value="1"/>
</dbReference>
<evidence type="ECO:0000259" key="6">
    <source>
        <dbReference type="Pfam" id="PF00676"/>
    </source>
</evidence>
<dbReference type="InterPro" id="IPR050642">
    <property type="entry name" value="PDH_E1_Alpha_Subunit"/>
</dbReference>
<keyword evidence="3" id="KW-0786">Thiamine pyrophosphate</keyword>
<evidence type="ECO:0000256" key="1">
    <source>
        <dbReference type="ARBA" id="ARBA00001964"/>
    </source>
</evidence>
<evidence type="ECO:0000256" key="3">
    <source>
        <dbReference type="ARBA" id="ARBA00023052"/>
    </source>
</evidence>
<name>H0G970_RHIML</name>
<evidence type="ECO:0000256" key="2">
    <source>
        <dbReference type="ARBA" id="ARBA00023002"/>
    </source>
</evidence>
<evidence type="ECO:0000313" key="7">
    <source>
        <dbReference type="EMBL" id="EHK74166.1"/>
    </source>
</evidence>
<accession>H0G970</accession>
<feature type="domain" description="Dehydrogenase E1 component" evidence="6">
    <location>
        <begin position="6"/>
        <end position="49"/>
    </location>
</feature>
<keyword evidence="2" id="KW-0560">Oxidoreductase</keyword>
<gene>
    <name evidence="7" type="ORF">SM0020_30387</name>
</gene>
<dbReference type="GO" id="GO:0006086">
    <property type="term" value="P:pyruvate decarboxylation to acetyl-CoA"/>
    <property type="evidence" value="ECO:0007669"/>
    <property type="project" value="TreeGrafter"/>
</dbReference>
<evidence type="ECO:0000256" key="5">
    <source>
        <dbReference type="ARBA" id="ARBA00051231"/>
    </source>
</evidence>
<dbReference type="PANTHER" id="PTHR11516">
    <property type="entry name" value="PYRUVATE DEHYDROGENASE E1 COMPONENT, ALPHA SUBUNIT BACTERIAL AND ORGANELLAR"/>
    <property type="match status" value="1"/>
</dbReference>
<dbReference type="PATRIC" id="fig|1107881.3.peg.6137"/>
<dbReference type="SUPFAM" id="SSF52518">
    <property type="entry name" value="Thiamin diphosphate-binding fold (THDP-binding)"/>
    <property type="match status" value="1"/>
</dbReference>
<evidence type="ECO:0000313" key="8">
    <source>
        <dbReference type="Proteomes" id="UP000004038"/>
    </source>
</evidence>
<comment type="cofactor">
    <cofactor evidence="1">
        <name>thiamine diphosphate</name>
        <dbReference type="ChEBI" id="CHEBI:58937"/>
    </cofactor>
</comment>
<keyword evidence="7" id="KW-0670">Pyruvate</keyword>
<protein>
    <submittedName>
        <fullName evidence="7">Pyruvate dehydrogenase (Acetyl-transferring) E1 component, alpha subunit</fullName>
    </submittedName>
</protein>
<comment type="catalytic activity">
    <reaction evidence="5">
        <text>N(6)-[(R)-lipoyl]-L-lysyl-[protein] + pyruvate + H(+) = N(6)-[(R)-S(8)-acetyldihydrolipoyl]-L-lysyl-[protein] + CO2</text>
        <dbReference type="Rhea" id="RHEA:19189"/>
        <dbReference type="Rhea" id="RHEA-COMP:10474"/>
        <dbReference type="Rhea" id="RHEA-COMP:10478"/>
        <dbReference type="ChEBI" id="CHEBI:15361"/>
        <dbReference type="ChEBI" id="CHEBI:15378"/>
        <dbReference type="ChEBI" id="CHEBI:16526"/>
        <dbReference type="ChEBI" id="CHEBI:83099"/>
        <dbReference type="ChEBI" id="CHEBI:83111"/>
        <dbReference type="EC" id="1.2.4.1"/>
    </reaction>
</comment>
<organism evidence="7 8">
    <name type="scientific">Sinorhizobium meliloti CCNWSX0020</name>
    <dbReference type="NCBI Taxonomy" id="1107881"/>
    <lineage>
        <taxon>Bacteria</taxon>
        <taxon>Pseudomonadati</taxon>
        <taxon>Pseudomonadota</taxon>
        <taxon>Alphaproteobacteria</taxon>
        <taxon>Hyphomicrobiales</taxon>
        <taxon>Rhizobiaceae</taxon>
        <taxon>Sinorhizobium/Ensifer group</taxon>
        <taxon>Sinorhizobium</taxon>
    </lineage>
</organism>
<dbReference type="Pfam" id="PF00676">
    <property type="entry name" value="E1_dh"/>
    <property type="match status" value="1"/>
</dbReference>
<dbReference type="EMBL" id="AGVV01000098">
    <property type="protein sequence ID" value="EHK74166.1"/>
    <property type="molecule type" value="Genomic_DNA"/>
</dbReference>
<proteinExistence type="predicted"/>
<comment type="function">
    <text evidence="4">The pyruvate dehydrogenase complex catalyzes the overall conversion of pyruvate to acetyl-CoA and CO(2). It contains multiple copies of three enzymatic components: pyruvate dehydrogenase (E1), dihydrolipoamide acetyltransferase (E2) and lipoamide dehydrogenase (E3).</text>
</comment>
<reference evidence="7 8" key="1">
    <citation type="journal article" date="2012" name="J. Bacteriol.">
        <title>Draft Genome Sequence of Sinorhizobium meliloti CCNWSX0020, a Nitrogen-Fixing Symbiont with Copper Tolerance Capability Isolated from Lead-Zinc Mine Tailings.</title>
        <authorList>
            <person name="Li Z."/>
            <person name="Ma Z."/>
            <person name="Hao X."/>
            <person name="Wei G."/>
        </authorList>
    </citation>
    <scope>NUCLEOTIDE SEQUENCE [LARGE SCALE GENOMIC DNA]</scope>
    <source>
        <strain evidence="7 8">CCNWSX0020</strain>
    </source>
</reference>
<dbReference type="GO" id="GO:0004739">
    <property type="term" value="F:pyruvate dehydrogenase (acetyl-transferring) activity"/>
    <property type="evidence" value="ECO:0007669"/>
    <property type="project" value="UniProtKB-EC"/>
</dbReference>
<sequence>MHAYREMLLIRRFEEKAGQLYGMGLVRGFCHLYIGQEAVVVGMQMTTNEATR</sequence>
<dbReference type="InterPro" id="IPR029061">
    <property type="entry name" value="THDP-binding"/>
</dbReference>
<dbReference type="AlphaFoldDB" id="H0G970"/>
<evidence type="ECO:0000256" key="4">
    <source>
        <dbReference type="ARBA" id="ARBA00025211"/>
    </source>
</evidence>
<dbReference type="InterPro" id="IPR001017">
    <property type="entry name" value="DH_E1"/>
</dbReference>
<dbReference type="Proteomes" id="UP000004038">
    <property type="component" value="Unassembled WGS sequence"/>
</dbReference>
<dbReference type="Gene3D" id="3.40.50.970">
    <property type="match status" value="1"/>
</dbReference>